<comment type="caution">
    <text evidence="1">The sequence shown here is derived from an EMBL/GenBank/DDBJ whole genome shotgun (WGS) entry which is preliminary data.</text>
</comment>
<gene>
    <name evidence="1" type="ORF">LCGC14_0761960</name>
</gene>
<dbReference type="AlphaFoldDB" id="A0A0F9Q100"/>
<name>A0A0F9Q100_9ZZZZ</name>
<protein>
    <submittedName>
        <fullName evidence="1">Uncharacterized protein</fullName>
    </submittedName>
</protein>
<dbReference type="EMBL" id="LAZR01001884">
    <property type="protein sequence ID" value="KKN37590.1"/>
    <property type="molecule type" value="Genomic_DNA"/>
</dbReference>
<accession>A0A0F9Q100</accession>
<reference evidence="1" key="1">
    <citation type="journal article" date="2015" name="Nature">
        <title>Complex archaea that bridge the gap between prokaryotes and eukaryotes.</title>
        <authorList>
            <person name="Spang A."/>
            <person name="Saw J.H."/>
            <person name="Jorgensen S.L."/>
            <person name="Zaremba-Niedzwiedzka K."/>
            <person name="Martijn J."/>
            <person name="Lind A.E."/>
            <person name="van Eijk R."/>
            <person name="Schleper C."/>
            <person name="Guy L."/>
            <person name="Ettema T.J."/>
        </authorList>
    </citation>
    <scope>NUCLEOTIDE SEQUENCE</scope>
</reference>
<sequence>MIRESTQTEYSDEEFKKVEYSDSEYNKNTQVTKYDSPNYTIVVQTANIKFMPPKALRYNLVDALWEELEYYLTDDDDFKIEKIENNAITIKALRKESFHNFYVMAKIIGKIVPFNGTIKLKMKEFRALDFANDMLIYNFTIKSDFGNFYKGIIYIIK</sequence>
<evidence type="ECO:0000313" key="1">
    <source>
        <dbReference type="EMBL" id="KKN37590.1"/>
    </source>
</evidence>
<proteinExistence type="predicted"/>
<organism evidence="1">
    <name type="scientific">marine sediment metagenome</name>
    <dbReference type="NCBI Taxonomy" id="412755"/>
    <lineage>
        <taxon>unclassified sequences</taxon>
        <taxon>metagenomes</taxon>
        <taxon>ecological metagenomes</taxon>
    </lineage>
</organism>